<accession>A0AAU9F4D9</accession>
<dbReference type="PANTHER" id="PTHR10889">
    <property type="entry name" value="DEOXYRIBOSE-PHOSPHATE ALDOLASE"/>
    <property type="match status" value="1"/>
</dbReference>
<keyword evidence="2 6" id="KW-0963">Cytoplasm</keyword>
<dbReference type="EMBL" id="AP028679">
    <property type="protein sequence ID" value="BEQ17027.1"/>
    <property type="molecule type" value="Genomic_DNA"/>
</dbReference>
<dbReference type="HAMAP" id="MF_00114">
    <property type="entry name" value="DeoC_type1"/>
    <property type="match status" value="1"/>
</dbReference>
<dbReference type="CDD" id="cd00959">
    <property type="entry name" value="DeoC"/>
    <property type="match status" value="1"/>
</dbReference>
<evidence type="ECO:0000256" key="1">
    <source>
        <dbReference type="ARBA" id="ARBA00010936"/>
    </source>
</evidence>
<feature type="active site" description="Proton donor/acceptor" evidence="6">
    <location>
        <position position="169"/>
    </location>
</feature>
<dbReference type="PANTHER" id="PTHR10889:SF1">
    <property type="entry name" value="DEOXYRIBOSE-PHOSPHATE ALDOLASE"/>
    <property type="match status" value="1"/>
</dbReference>
<dbReference type="GO" id="GO:0009264">
    <property type="term" value="P:deoxyribonucleotide catabolic process"/>
    <property type="evidence" value="ECO:0007669"/>
    <property type="project" value="UniProtKB-UniRule"/>
</dbReference>
<proteinExistence type="inferred from homology"/>
<dbReference type="SMART" id="SM01133">
    <property type="entry name" value="DeoC"/>
    <property type="match status" value="1"/>
</dbReference>
<dbReference type="InterPro" id="IPR002915">
    <property type="entry name" value="DeoC/FbaB/LacD_aldolase"/>
</dbReference>
<dbReference type="Gene3D" id="3.20.20.70">
    <property type="entry name" value="Aldolase class I"/>
    <property type="match status" value="1"/>
</dbReference>
<dbReference type="GO" id="GO:0004139">
    <property type="term" value="F:deoxyribose-phosphate aldolase activity"/>
    <property type="evidence" value="ECO:0007669"/>
    <property type="project" value="UniProtKB-UniRule"/>
</dbReference>
<dbReference type="KEGG" id="dmp:FAK_40930"/>
<dbReference type="Proteomes" id="UP001366166">
    <property type="component" value="Chromosome"/>
</dbReference>
<reference evidence="8" key="1">
    <citation type="journal article" date="2023" name="Arch. Microbiol.">
        <title>Desulfoferula mesophilus gen. nov. sp. nov., a mesophilic sulfate-reducing bacterium isolated from a brackish lake sediment.</title>
        <authorList>
            <person name="Watanabe T."/>
            <person name="Yabe T."/>
            <person name="Tsuji J.M."/>
            <person name="Fukui M."/>
        </authorList>
    </citation>
    <scope>NUCLEOTIDE SEQUENCE [LARGE SCALE GENOMIC DNA]</scope>
    <source>
        <strain evidence="8">12FAK</strain>
    </source>
</reference>
<evidence type="ECO:0000256" key="5">
    <source>
        <dbReference type="ARBA" id="ARBA00048791"/>
    </source>
</evidence>
<dbReference type="AlphaFoldDB" id="A0AAU9F4D9"/>
<name>A0AAU9F4D9_9BACT</name>
<sequence>MAMVKLKAVDNRFQADVWEQALIAEGVDFRLRTFQDTAYDGLYVSQKGYGVFYVEEAELERAEALLEALAGEEPPGLDSAAALAGVIEHTLLSPEAGEKELEAHLEQCREMGCVAACVSPWMVPLAVEGLKDSGVAVCSVVGFPLGTQSLATKLAEANELAEAGATELDMVLNRGLALGGALGRAVDEAAQIAQAIAPVRLKVILETNELGPEASAQAAQALALCGAAFLKTGSGYFGPATLADVALLADNGGGLGIKAAGGIKSLDSALALLEAGATRLGTSSGWDIFRQAQERWSQED</sequence>
<dbReference type="GO" id="GO:0006018">
    <property type="term" value="P:2-deoxyribose 1-phosphate catabolic process"/>
    <property type="evidence" value="ECO:0007669"/>
    <property type="project" value="UniProtKB-UniRule"/>
</dbReference>
<comment type="subcellular location">
    <subcellularLocation>
        <location evidence="6">Cytoplasm</location>
    </subcellularLocation>
</comment>
<keyword evidence="4 6" id="KW-0704">Schiff base</keyword>
<comment type="similarity">
    <text evidence="1 6">Belongs to the DeoC/FbaB aldolase family. DeoC type 1 subfamily.</text>
</comment>
<evidence type="ECO:0000313" key="7">
    <source>
        <dbReference type="EMBL" id="BEQ17027.1"/>
    </source>
</evidence>
<dbReference type="InterPro" id="IPR011343">
    <property type="entry name" value="DeoC"/>
</dbReference>
<organism evidence="7 8">
    <name type="scientific">Desulfoferula mesophila</name>
    <dbReference type="NCBI Taxonomy" id="3058419"/>
    <lineage>
        <taxon>Bacteria</taxon>
        <taxon>Pseudomonadati</taxon>
        <taxon>Thermodesulfobacteriota</taxon>
        <taxon>Desulfarculia</taxon>
        <taxon>Desulfarculales</taxon>
        <taxon>Desulfarculaceae</taxon>
        <taxon>Desulfoferula</taxon>
    </lineage>
</organism>
<dbReference type="InterPro" id="IPR028581">
    <property type="entry name" value="DeoC_typeI"/>
</dbReference>
<comment type="pathway">
    <text evidence="6">Carbohydrate degradation; 2-deoxy-D-ribose 1-phosphate degradation; D-glyceraldehyde 3-phosphate and acetaldehyde from 2-deoxy-alpha-D-ribose 1-phosphate: step 2/2.</text>
</comment>
<dbReference type="GO" id="GO:0005737">
    <property type="term" value="C:cytoplasm"/>
    <property type="evidence" value="ECO:0007669"/>
    <property type="project" value="UniProtKB-SubCell"/>
</dbReference>
<dbReference type="SUPFAM" id="SSF51569">
    <property type="entry name" value="Aldolase"/>
    <property type="match status" value="1"/>
</dbReference>
<evidence type="ECO:0000256" key="6">
    <source>
        <dbReference type="HAMAP-Rule" id="MF_00114"/>
    </source>
</evidence>
<evidence type="ECO:0000256" key="4">
    <source>
        <dbReference type="ARBA" id="ARBA00023270"/>
    </source>
</evidence>
<dbReference type="Pfam" id="PF01791">
    <property type="entry name" value="DeoC"/>
    <property type="match status" value="1"/>
</dbReference>
<dbReference type="RefSeq" id="WP_338603690.1">
    <property type="nucleotide sequence ID" value="NZ_AP028679.1"/>
</dbReference>
<protein>
    <recommendedName>
        <fullName evidence="6">Deoxyribose-phosphate aldolase</fullName>
        <shortName evidence="6">DERA</shortName>
        <ecNumber evidence="6">4.1.2.4</ecNumber>
    </recommendedName>
    <alternativeName>
        <fullName evidence="6">2-deoxy-D-ribose 5-phosphate aldolase</fullName>
    </alternativeName>
    <alternativeName>
        <fullName evidence="6">Phosphodeoxyriboaldolase</fullName>
        <shortName evidence="6">Deoxyriboaldolase</shortName>
    </alternativeName>
</protein>
<evidence type="ECO:0000256" key="2">
    <source>
        <dbReference type="ARBA" id="ARBA00022490"/>
    </source>
</evidence>
<dbReference type="EC" id="4.1.2.4" evidence="6"/>
<dbReference type="InterPro" id="IPR013785">
    <property type="entry name" value="Aldolase_TIM"/>
</dbReference>
<dbReference type="GO" id="GO:0016052">
    <property type="term" value="P:carbohydrate catabolic process"/>
    <property type="evidence" value="ECO:0007669"/>
    <property type="project" value="TreeGrafter"/>
</dbReference>
<dbReference type="NCBIfam" id="TIGR00126">
    <property type="entry name" value="deoC"/>
    <property type="match status" value="1"/>
</dbReference>
<evidence type="ECO:0000313" key="8">
    <source>
        <dbReference type="Proteomes" id="UP001366166"/>
    </source>
</evidence>
<feature type="active site" description="Schiff-base intermediate with acetaldehyde" evidence="6">
    <location>
        <position position="231"/>
    </location>
</feature>
<gene>
    <name evidence="6" type="primary">deoC</name>
    <name evidence="7" type="ORF">FAK_40930</name>
</gene>
<keyword evidence="8" id="KW-1185">Reference proteome</keyword>
<keyword evidence="3 6" id="KW-0456">Lyase</keyword>
<comment type="catalytic activity">
    <reaction evidence="5 6">
        <text>2-deoxy-D-ribose 5-phosphate = D-glyceraldehyde 3-phosphate + acetaldehyde</text>
        <dbReference type="Rhea" id="RHEA:12821"/>
        <dbReference type="ChEBI" id="CHEBI:15343"/>
        <dbReference type="ChEBI" id="CHEBI:59776"/>
        <dbReference type="ChEBI" id="CHEBI:62877"/>
        <dbReference type="EC" id="4.1.2.4"/>
    </reaction>
</comment>
<feature type="active site" description="Proton donor/acceptor" evidence="6">
    <location>
        <position position="258"/>
    </location>
</feature>
<evidence type="ECO:0000256" key="3">
    <source>
        <dbReference type="ARBA" id="ARBA00023239"/>
    </source>
</evidence>
<comment type="function">
    <text evidence="6">Catalyzes a reversible aldol reaction between acetaldehyde and D-glyceraldehyde 3-phosphate to generate 2-deoxy-D-ribose 5-phosphate.</text>
</comment>